<evidence type="ECO:0000313" key="3">
    <source>
        <dbReference type="Proteomes" id="UP000535491"/>
    </source>
</evidence>
<accession>A0A7W1WRH4</accession>
<feature type="domain" description="Transposase InsH N-terminal" evidence="1">
    <location>
        <begin position="3"/>
        <end position="79"/>
    </location>
</feature>
<organism evidence="2 3">
    <name type="scientific">Paenactinomyces guangxiensis</name>
    <dbReference type="NCBI Taxonomy" id="1490290"/>
    <lineage>
        <taxon>Bacteria</taxon>
        <taxon>Bacillati</taxon>
        <taxon>Bacillota</taxon>
        <taxon>Bacilli</taxon>
        <taxon>Bacillales</taxon>
        <taxon>Thermoactinomycetaceae</taxon>
        <taxon>Paenactinomyces</taxon>
    </lineage>
</organism>
<sequence length="124" mass="14416">MTFNFIYEKVSHLYSERGRKSVDPALLIKMLLLGYLYGIKSERRLEEEVRMNLGYRWFLGLSIEDPIPDHSTISQNRRRRFKDSSVFQEIFDQIVIQCIELGLVDGEVVVTDSTHIKACASEKS</sequence>
<dbReference type="Pfam" id="PF05598">
    <property type="entry name" value="DUF772"/>
    <property type="match status" value="1"/>
</dbReference>
<name>A0A7W1WRH4_9BACL</name>
<dbReference type="Proteomes" id="UP000535491">
    <property type="component" value="Unassembled WGS sequence"/>
</dbReference>
<keyword evidence="3" id="KW-1185">Reference proteome</keyword>
<protein>
    <submittedName>
        <fullName evidence="2">Transposase</fullName>
    </submittedName>
</protein>
<dbReference type="InterPro" id="IPR008490">
    <property type="entry name" value="Transposase_InsH_N"/>
</dbReference>
<dbReference type="AlphaFoldDB" id="A0A7W1WRH4"/>
<dbReference type="RefSeq" id="WP_181751860.1">
    <property type="nucleotide sequence ID" value="NZ_JACEIQ010000008.1"/>
</dbReference>
<dbReference type="EMBL" id="JACEIQ010000008">
    <property type="protein sequence ID" value="MBA4494623.1"/>
    <property type="molecule type" value="Genomic_DNA"/>
</dbReference>
<dbReference type="PANTHER" id="PTHR35604">
    <property type="entry name" value="TRANSPOSASE INSH FOR INSERTION SEQUENCE ELEMENT IS5A-RELATED"/>
    <property type="match status" value="1"/>
</dbReference>
<evidence type="ECO:0000259" key="1">
    <source>
        <dbReference type="Pfam" id="PF05598"/>
    </source>
</evidence>
<comment type="caution">
    <text evidence="2">The sequence shown here is derived from an EMBL/GenBank/DDBJ whole genome shotgun (WGS) entry which is preliminary data.</text>
</comment>
<proteinExistence type="predicted"/>
<evidence type="ECO:0000313" key="2">
    <source>
        <dbReference type="EMBL" id="MBA4494623.1"/>
    </source>
</evidence>
<dbReference type="PANTHER" id="PTHR35604:SF2">
    <property type="entry name" value="TRANSPOSASE INSH FOR INSERTION SEQUENCE ELEMENT IS5A-RELATED"/>
    <property type="match status" value="1"/>
</dbReference>
<reference evidence="2 3" key="1">
    <citation type="submission" date="2020-07" db="EMBL/GenBank/DDBJ databases">
        <authorList>
            <person name="Feng H."/>
        </authorList>
    </citation>
    <scope>NUCLEOTIDE SEQUENCE [LARGE SCALE GENOMIC DNA]</scope>
    <source>
        <strain evidence="3">s-10</strain>
    </source>
</reference>
<gene>
    <name evidence="2" type="ORF">H1191_09925</name>
</gene>